<evidence type="ECO:0000313" key="2">
    <source>
        <dbReference type="Proteomes" id="UP000012159"/>
    </source>
</evidence>
<protein>
    <submittedName>
        <fullName evidence="1">Uncharacterized protein</fullName>
    </submittedName>
</protein>
<sequence>MCLNFPDFWMIEVYQTHVSYDIANRNRLTSNRSFAKNAYNKKEHWNHFEAKRKQFFMTRMADSDHSEIYYSRI</sequence>
<proteinExistence type="predicted"/>
<evidence type="ECO:0000313" key="1">
    <source>
        <dbReference type="EMBL" id="EMO62878.1"/>
    </source>
</evidence>
<dbReference type="EMBL" id="AKWF02000074">
    <property type="protein sequence ID" value="EMO62878.1"/>
    <property type="molecule type" value="Genomic_DNA"/>
</dbReference>
<reference evidence="1 2" key="1">
    <citation type="submission" date="2013-01" db="EMBL/GenBank/DDBJ databases">
        <authorList>
            <person name="Harkins D.M."/>
            <person name="Durkin A.S."/>
            <person name="Brinkac L.M."/>
            <person name="Haft D.H."/>
            <person name="Selengut J.D."/>
            <person name="Sanka R."/>
            <person name="DePew J."/>
            <person name="Purushe J."/>
            <person name="Picardeau M."/>
            <person name="Werts C."/>
            <person name="Goarant C."/>
            <person name="Vinetz J.M."/>
            <person name="Sutton G.G."/>
            <person name="Nierman W.C."/>
            <person name="Fouts D.E."/>
        </authorList>
    </citation>
    <scope>NUCLEOTIDE SEQUENCE [LARGE SCALE GENOMIC DNA]</scope>
    <source>
        <strain evidence="1 2">200901868</strain>
    </source>
</reference>
<accession>M6WM69</accession>
<gene>
    <name evidence="1" type="ORF">LEP1GSC133_4237</name>
</gene>
<dbReference type="AlphaFoldDB" id="M6WM69"/>
<comment type="caution">
    <text evidence="1">The sequence shown here is derived from an EMBL/GenBank/DDBJ whole genome shotgun (WGS) entry which is preliminary data.</text>
</comment>
<name>M6WM69_LEPBO</name>
<dbReference type="Proteomes" id="UP000012159">
    <property type="component" value="Unassembled WGS sequence"/>
</dbReference>
<organism evidence="1 2">
    <name type="scientific">Leptospira borgpetersenii serovar Pomona str. 200901868</name>
    <dbReference type="NCBI Taxonomy" id="1192866"/>
    <lineage>
        <taxon>Bacteria</taxon>
        <taxon>Pseudomonadati</taxon>
        <taxon>Spirochaetota</taxon>
        <taxon>Spirochaetia</taxon>
        <taxon>Leptospirales</taxon>
        <taxon>Leptospiraceae</taxon>
        <taxon>Leptospira</taxon>
    </lineage>
</organism>